<evidence type="ECO:0008006" key="3">
    <source>
        <dbReference type="Google" id="ProtNLM"/>
    </source>
</evidence>
<evidence type="ECO:0000313" key="1">
    <source>
        <dbReference type="EMBL" id="KAB1159384.1"/>
    </source>
</evidence>
<comment type="caution">
    <text evidence="1">The sequence shown here is derived from an EMBL/GenBank/DDBJ whole genome shotgun (WGS) entry which is preliminary data.</text>
</comment>
<reference evidence="1 2" key="1">
    <citation type="submission" date="2019-09" db="EMBL/GenBank/DDBJ databases">
        <authorList>
            <person name="Cao W.R."/>
        </authorList>
    </citation>
    <scope>NUCLEOTIDE SEQUENCE [LARGE SCALE GENOMIC DNA]</scope>
    <source>
        <strain evidence="2">a4</strain>
    </source>
</reference>
<proteinExistence type="predicted"/>
<dbReference type="EMBL" id="WAAU01000008">
    <property type="protein sequence ID" value="KAB1159384.1"/>
    <property type="molecule type" value="Genomic_DNA"/>
</dbReference>
<protein>
    <recommendedName>
        <fullName evidence="3">Alpha/beta hydrolase</fullName>
    </recommendedName>
</protein>
<accession>A0A7J5APJ7</accession>
<evidence type="ECO:0000313" key="2">
    <source>
        <dbReference type="Proteomes" id="UP000467305"/>
    </source>
</evidence>
<dbReference type="RefSeq" id="WP_150898603.1">
    <property type="nucleotide sequence ID" value="NZ_WAAU01000008.1"/>
</dbReference>
<dbReference type="Proteomes" id="UP000467305">
    <property type="component" value="Unassembled WGS sequence"/>
</dbReference>
<gene>
    <name evidence="1" type="ORF">F7018_03470</name>
</gene>
<keyword evidence="2" id="KW-1185">Reference proteome</keyword>
<dbReference type="AlphaFoldDB" id="A0A7J5APJ7"/>
<sequence length="327" mass="38312">MSKSIQSFFIIILLAVFSTKSFSQKIVEQYAPLKKDSLRIGKGSKDFFPYIQEGYTLMLPNYKEIEGILIFLEDSGYDKKNKSAKQTYSEALKKNFAVLSVSTEIPFDFYFSNSSIISAHKLIEKAFTDYKLPNKNIFFLGASLTGHRAMRYIKVSKENNLDFQLNIKGIVICNFTLDWTRKWYQHKREIRIKRNNLWEPTFMNYMLETHLKGTPKTSPNSYHNFSAYNYYDEKNRNIPLYKNYAIRAYIEPAIKYKLTKQYKTLYENNSTDIVSFLAELRLVGNENTDLIVLQPGDNPSKKKTVQSTWDAINKSELIDWIHKQTEK</sequence>
<dbReference type="OrthoDB" id="1186032at2"/>
<name>A0A7J5APJ7_9FLAO</name>
<organism evidence="1 2">
    <name type="scientific">Tenacibaculum aiptasiae</name>
    <dbReference type="NCBI Taxonomy" id="426481"/>
    <lineage>
        <taxon>Bacteria</taxon>
        <taxon>Pseudomonadati</taxon>
        <taxon>Bacteroidota</taxon>
        <taxon>Flavobacteriia</taxon>
        <taxon>Flavobacteriales</taxon>
        <taxon>Flavobacteriaceae</taxon>
        <taxon>Tenacibaculum</taxon>
    </lineage>
</organism>